<evidence type="ECO:0000256" key="1">
    <source>
        <dbReference type="SAM" id="MobiDB-lite"/>
    </source>
</evidence>
<feature type="region of interest" description="Disordered" evidence="1">
    <location>
        <begin position="52"/>
        <end position="86"/>
    </location>
</feature>
<feature type="compositionally biased region" description="Basic and acidic residues" evidence="1">
    <location>
        <begin position="75"/>
        <end position="86"/>
    </location>
</feature>
<accession>F4WQD5</accession>
<dbReference type="EMBL" id="GL888271">
    <property type="protein sequence ID" value="EGI63591.1"/>
    <property type="molecule type" value="Genomic_DNA"/>
</dbReference>
<evidence type="ECO:0000313" key="3">
    <source>
        <dbReference type="Proteomes" id="UP000007755"/>
    </source>
</evidence>
<sequence length="123" mass="14159">MSHHAQPYHNVTAIDLRSLGLINCENDSKQELLGSCEGNTIVYNPGVRAIKRQLRDDDGASASKRKEEEEEKEKEEEKEGEKASKMFERSATLDKFDDRSHDRVQYTLYLHSAYDRTNDRIIG</sequence>
<dbReference type="InParanoid" id="F4WQD5"/>
<protein>
    <submittedName>
        <fullName evidence="2">Uncharacterized protein</fullName>
    </submittedName>
</protein>
<organism evidence="3">
    <name type="scientific">Acromyrmex echinatior</name>
    <name type="common">Panamanian leafcutter ant</name>
    <name type="synonym">Acromyrmex octospinosus echinatior</name>
    <dbReference type="NCBI Taxonomy" id="103372"/>
    <lineage>
        <taxon>Eukaryota</taxon>
        <taxon>Metazoa</taxon>
        <taxon>Ecdysozoa</taxon>
        <taxon>Arthropoda</taxon>
        <taxon>Hexapoda</taxon>
        <taxon>Insecta</taxon>
        <taxon>Pterygota</taxon>
        <taxon>Neoptera</taxon>
        <taxon>Endopterygota</taxon>
        <taxon>Hymenoptera</taxon>
        <taxon>Apocrita</taxon>
        <taxon>Aculeata</taxon>
        <taxon>Formicoidea</taxon>
        <taxon>Formicidae</taxon>
        <taxon>Myrmicinae</taxon>
        <taxon>Acromyrmex</taxon>
    </lineage>
</organism>
<gene>
    <name evidence="2" type="ORF">G5I_08023</name>
</gene>
<proteinExistence type="predicted"/>
<dbReference type="AlphaFoldDB" id="F4WQD5"/>
<keyword evidence="3" id="KW-1185">Reference proteome</keyword>
<dbReference type="Proteomes" id="UP000007755">
    <property type="component" value="Unassembled WGS sequence"/>
</dbReference>
<evidence type="ECO:0000313" key="2">
    <source>
        <dbReference type="EMBL" id="EGI63591.1"/>
    </source>
</evidence>
<name>F4WQD5_ACREC</name>
<reference evidence="2" key="1">
    <citation type="submission" date="2011-02" db="EMBL/GenBank/DDBJ databases">
        <title>The genome of the leaf-cutting ant Acromyrmex echinatior suggests key adaptations to social evolution and fungus farming.</title>
        <authorList>
            <person name="Nygaard S."/>
            <person name="Zhang G."/>
        </authorList>
    </citation>
    <scope>NUCLEOTIDE SEQUENCE</scope>
</reference>